<dbReference type="PANTHER" id="PTHR36840:SF1">
    <property type="entry name" value="BLL5714 PROTEIN"/>
    <property type="match status" value="1"/>
</dbReference>
<feature type="transmembrane region" description="Helical" evidence="1">
    <location>
        <begin position="217"/>
        <end position="238"/>
    </location>
</feature>
<organism evidence="2 3">
    <name type="scientific">Streptomyces fildesensis</name>
    <dbReference type="NCBI Taxonomy" id="375757"/>
    <lineage>
        <taxon>Bacteria</taxon>
        <taxon>Bacillati</taxon>
        <taxon>Actinomycetota</taxon>
        <taxon>Actinomycetes</taxon>
        <taxon>Kitasatosporales</taxon>
        <taxon>Streptomycetaceae</taxon>
        <taxon>Streptomyces</taxon>
    </lineage>
</organism>
<protein>
    <submittedName>
        <fullName evidence="2">Low temperature requirement protein A</fullName>
    </submittedName>
</protein>
<dbReference type="Pfam" id="PF06772">
    <property type="entry name" value="LtrA"/>
    <property type="match status" value="1"/>
</dbReference>
<keyword evidence="3" id="KW-1185">Reference proteome</keyword>
<feature type="transmembrane region" description="Helical" evidence="1">
    <location>
        <begin position="300"/>
        <end position="317"/>
    </location>
</feature>
<dbReference type="Proteomes" id="UP001614394">
    <property type="component" value="Unassembled WGS sequence"/>
</dbReference>
<reference evidence="2 3" key="1">
    <citation type="submission" date="2024-10" db="EMBL/GenBank/DDBJ databases">
        <title>The Natural Products Discovery Center: Release of the First 8490 Sequenced Strains for Exploring Actinobacteria Biosynthetic Diversity.</title>
        <authorList>
            <person name="Kalkreuter E."/>
            <person name="Kautsar S.A."/>
            <person name="Yang D."/>
            <person name="Bader C.D."/>
            <person name="Teijaro C.N."/>
            <person name="Fluegel L."/>
            <person name="Davis C.M."/>
            <person name="Simpson J.R."/>
            <person name="Lauterbach L."/>
            <person name="Steele A.D."/>
            <person name="Gui C."/>
            <person name="Meng S."/>
            <person name="Li G."/>
            <person name="Viehrig K."/>
            <person name="Ye F."/>
            <person name="Su P."/>
            <person name="Kiefer A.F."/>
            <person name="Nichols A."/>
            <person name="Cepeda A.J."/>
            <person name="Yan W."/>
            <person name="Fan B."/>
            <person name="Jiang Y."/>
            <person name="Adhikari A."/>
            <person name="Zheng C.-J."/>
            <person name="Schuster L."/>
            <person name="Cowan T.M."/>
            <person name="Smanski M.J."/>
            <person name="Chevrette M.G."/>
            <person name="De Carvalho L.P.S."/>
            <person name="Shen B."/>
        </authorList>
    </citation>
    <scope>NUCLEOTIDE SEQUENCE [LARGE SCALE GENOMIC DNA]</scope>
    <source>
        <strain evidence="2 3">NPDC053399</strain>
    </source>
</reference>
<sequence>MTTDLIDSAEQETLRVSPLELFFDLVFVFTITQLTASLAHHLDGGGLLRVVIMLAVIWWMYDAFIWLTNAMPPTTHSRRGLMLAGMAGFLIISLAIPHAFDGSGVVFGLAYLFVIAVHTGTFAASGVDLGSVARMGALNVLNAALVVIGGYLEGSAQLSLWAVSLVIQLSTPRLVGLGEFTIRCGHFVERHGLVMIVAFGESVIAIGVGAGDAPLTAGRVSAAVLMLCVCLGLWWAYFGHGDDERGERALAELPARQRNFAAVRIYNLGHYGLLLGVLLFAAGVKSAVGHAGDQLGDAQAWALAGGIALFLAADTAIRRAIRLGPLLPRLCAAALLAVTVPLGTRLTALTQVGGAVLVLGLCFGYEELTARSAPASAGTVQA</sequence>
<feature type="transmembrane region" description="Helical" evidence="1">
    <location>
        <begin position="192"/>
        <end position="211"/>
    </location>
</feature>
<evidence type="ECO:0000256" key="1">
    <source>
        <dbReference type="SAM" id="Phobius"/>
    </source>
</evidence>
<dbReference type="RefSeq" id="WP_399650570.1">
    <property type="nucleotide sequence ID" value="NZ_JBITYG010000005.1"/>
</dbReference>
<keyword evidence="1" id="KW-0812">Transmembrane</keyword>
<evidence type="ECO:0000313" key="3">
    <source>
        <dbReference type="Proteomes" id="UP001614394"/>
    </source>
</evidence>
<proteinExistence type="predicted"/>
<feature type="transmembrane region" description="Helical" evidence="1">
    <location>
        <begin position="106"/>
        <end position="125"/>
    </location>
</feature>
<feature type="transmembrane region" description="Helical" evidence="1">
    <location>
        <begin position="21"/>
        <end position="40"/>
    </location>
</feature>
<dbReference type="PANTHER" id="PTHR36840">
    <property type="entry name" value="BLL5714 PROTEIN"/>
    <property type="match status" value="1"/>
</dbReference>
<feature type="transmembrane region" description="Helical" evidence="1">
    <location>
        <begin position="80"/>
        <end position="100"/>
    </location>
</feature>
<name>A0ABW8C891_9ACTN</name>
<comment type="caution">
    <text evidence="2">The sequence shown here is derived from an EMBL/GenBank/DDBJ whole genome shotgun (WGS) entry which is preliminary data.</text>
</comment>
<feature type="transmembrane region" description="Helical" evidence="1">
    <location>
        <begin position="268"/>
        <end position="288"/>
    </location>
</feature>
<dbReference type="InterPro" id="IPR010640">
    <property type="entry name" value="Low_temperature_requirement_A"/>
</dbReference>
<gene>
    <name evidence="2" type="ORF">ACIGXA_19200</name>
</gene>
<keyword evidence="1" id="KW-0472">Membrane</keyword>
<feature type="transmembrane region" description="Helical" evidence="1">
    <location>
        <begin position="46"/>
        <end position="68"/>
    </location>
</feature>
<keyword evidence="1" id="KW-1133">Transmembrane helix</keyword>
<evidence type="ECO:0000313" key="2">
    <source>
        <dbReference type="EMBL" id="MFI9102644.1"/>
    </source>
</evidence>
<accession>A0ABW8C891</accession>
<dbReference type="EMBL" id="JBITYG010000005">
    <property type="protein sequence ID" value="MFI9102644.1"/>
    <property type="molecule type" value="Genomic_DNA"/>
</dbReference>